<dbReference type="PROSITE" id="PS50240">
    <property type="entry name" value="TRYPSIN_DOM"/>
    <property type="match status" value="2"/>
</dbReference>
<protein>
    <recommendedName>
        <fullName evidence="7">Peptidase S1 domain-containing protein</fullName>
    </recommendedName>
</protein>
<reference evidence="8 9" key="1">
    <citation type="journal article" date="2023" name="Insect Mol. Biol.">
        <title>Genome sequencing provides insights into the evolution of gene families encoding plant cell wall-degrading enzymes in longhorned beetles.</title>
        <authorList>
            <person name="Shin N.R."/>
            <person name="Okamura Y."/>
            <person name="Kirsch R."/>
            <person name="Pauchet Y."/>
        </authorList>
    </citation>
    <scope>NUCLEOTIDE SEQUENCE [LARGE SCALE GENOMIC DNA]</scope>
    <source>
        <strain evidence="8">EAD_L_NR</strain>
    </source>
</reference>
<dbReference type="InterPro" id="IPR001254">
    <property type="entry name" value="Trypsin_dom"/>
</dbReference>
<dbReference type="GO" id="GO:0004252">
    <property type="term" value="F:serine-type endopeptidase activity"/>
    <property type="evidence" value="ECO:0007669"/>
    <property type="project" value="InterPro"/>
</dbReference>
<keyword evidence="2" id="KW-0645">Protease</keyword>
<evidence type="ECO:0000313" key="8">
    <source>
        <dbReference type="EMBL" id="KAJ8918120.1"/>
    </source>
</evidence>
<evidence type="ECO:0000313" key="9">
    <source>
        <dbReference type="Proteomes" id="UP001159042"/>
    </source>
</evidence>
<evidence type="ECO:0000256" key="5">
    <source>
        <dbReference type="ARBA" id="ARBA00023157"/>
    </source>
</evidence>
<evidence type="ECO:0000256" key="6">
    <source>
        <dbReference type="SAM" id="SignalP"/>
    </source>
</evidence>
<keyword evidence="5" id="KW-1015">Disulfide bond</keyword>
<dbReference type="InterPro" id="IPR043504">
    <property type="entry name" value="Peptidase_S1_PA_chymotrypsin"/>
</dbReference>
<accession>A0AAV8VVF5</accession>
<proteinExistence type="inferred from homology"/>
<dbReference type="AlphaFoldDB" id="A0AAV8VVF5"/>
<dbReference type="PANTHER" id="PTHR24276:SF98">
    <property type="entry name" value="FI18310P1-RELATED"/>
    <property type="match status" value="1"/>
</dbReference>
<dbReference type="CDD" id="cd00190">
    <property type="entry name" value="Tryp_SPc"/>
    <property type="match status" value="2"/>
</dbReference>
<dbReference type="FunFam" id="2.40.10.10:FF:000068">
    <property type="entry name" value="transmembrane protease serine 2"/>
    <property type="match status" value="1"/>
</dbReference>
<evidence type="ECO:0000256" key="2">
    <source>
        <dbReference type="ARBA" id="ARBA00022670"/>
    </source>
</evidence>
<keyword evidence="6" id="KW-0732">Signal</keyword>
<name>A0AAV8VVF5_9CUCU</name>
<dbReference type="FunFam" id="2.40.10.10:FF:000005">
    <property type="entry name" value="Serine protease 37"/>
    <property type="match status" value="1"/>
</dbReference>
<dbReference type="Gene3D" id="2.40.10.10">
    <property type="entry name" value="Trypsin-like serine proteases"/>
    <property type="match status" value="4"/>
</dbReference>
<organism evidence="8 9">
    <name type="scientific">Exocentrus adspersus</name>
    <dbReference type="NCBI Taxonomy" id="1586481"/>
    <lineage>
        <taxon>Eukaryota</taxon>
        <taxon>Metazoa</taxon>
        <taxon>Ecdysozoa</taxon>
        <taxon>Arthropoda</taxon>
        <taxon>Hexapoda</taxon>
        <taxon>Insecta</taxon>
        <taxon>Pterygota</taxon>
        <taxon>Neoptera</taxon>
        <taxon>Endopterygota</taxon>
        <taxon>Coleoptera</taxon>
        <taxon>Polyphaga</taxon>
        <taxon>Cucujiformia</taxon>
        <taxon>Chrysomeloidea</taxon>
        <taxon>Cerambycidae</taxon>
        <taxon>Lamiinae</taxon>
        <taxon>Acanthocinini</taxon>
        <taxon>Exocentrus</taxon>
    </lineage>
</organism>
<evidence type="ECO:0000256" key="3">
    <source>
        <dbReference type="ARBA" id="ARBA00022801"/>
    </source>
</evidence>
<gene>
    <name evidence="8" type="ORF">NQ315_011577</name>
</gene>
<dbReference type="InterPro" id="IPR018114">
    <property type="entry name" value="TRYPSIN_HIS"/>
</dbReference>
<comment type="caution">
    <text evidence="8">The sequence shown here is derived from an EMBL/GenBank/DDBJ whole genome shotgun (WGS) entry which is preliminary data.</text>
</comment>
<dbReference type="Pfam" id="PF00089">
    <property type="entry name" value="Trypsin"/>
    <property type="match status" value="2"/>
</dbReference>
<dbReference type="InterPro" id="IPR050430">
    <property type="entry name" value="Peptidase_S1"/>
</dbReference>
<keyword evidence="4" id="KW-0720">Serine protease</keyword>
<dbReference type="SMART" id="SM00020">
    <property type="entry name" value="Tryp_SPc"/>
    <property type="match status" value="2"/>
</dbReference>
<feature type="domain" description="Peptidase S1" evidence="7">
    <location>
        <begin position="44"/>
        <end position="272"/>
    </location>
</feature>
<feature type="signal peptide" evidence="6">
    <location>
        <begin position="1"/>
        <end position="18"/>
    </location>
</feature>
<feature type="chain" id="PRO_5043798834" description="Peptidase S1 domain-containing protein" evidence="6">
    <location>
        <begin position="19"/>
        <end position="508"/>
    </location>
</feature>
<dbReference type="GO" id="GO:0006508">
    <property type="term" value="P:proteolysis"/>
    <property type="evidence" value="ECO:0007669"/>
    <property type="project" value="UniProtKB-KW"/>
</dbReference>
<dbReference type="InterPro" id="IPR009003">
    <property type="entry name" value="Peptidase_S1_PA"/>
</dbReference>
<keyword evidence="9" id="KW-1185">Reference proteome</keyword>
<evidence type="ECO:0000259" key="7">
    <source>
        <dbReference type="PROSITE" id="PS50240"/>
    </source>
</evidence>
<evidence type="ECO:0000256" key="1">
    <source>
        <dbReference type="ARBA" id="ARBA00007664"/>
    </source>
</evidence>
<keyword evidence="3" id="KW-0378">Hydrolase</keyword>
<feature type="domain" description="Peptidase S1" evidence="7">
    <location>
        <begin position="280"/>
        <end position="507"/>
    </location>
</feature>
<dbReference type="InterPro" id="IPR001314">
    <property type="entry name" value="Peptidase_S1A"/>
</dbReference>
<dbReference type="Proteomes" id="UP001159042">
    <property type="component" value="Unassembled WGS sequence"/>
</dbReference>
<dbReference type="SUPFAM" id="SSF50494">
    <property type="entry name" value="Trypsin-like serine proteases"/>
    <property type="match status" value="2"/>
</dbReference>
<sequence length="508" mass="54281">MKVAICAFAVLSLTVALPAENFSGDEVVDGVYYYTEDEANSGRIIGGDTIRAHTRPYLVGLLADGQRFCAGSLISPSFVLTAAHCVDTASYVNLIFGAHNINIQESTQLRQVSSTIIKHPQYKIPHVHSNDIALIKTPEHIVTNNYIKVVRLASGGSGHYVGYTAALAGWGSTSESSTAITPILQEVFVVVMNNTKCAESFATYSTSEDICTSGRGPVGGCNGDSGAPLMAGHHQIGILSFTSEDGCAQDEPTGYMKNVPRDAVKGVKYYTGDEPNIGRIIGGDEAVPNTKPYVVGIIADGQKFCTGSLISPYYVLTAAHCVDTATYANLIFGAHNVNYHESTQYRIVSYGIIKHPQYKIPYEHSNDVALIKTQEHIVTNNNIQVIRLASPGAGDYEGFTPVLAGWGSISESSTAISPTLHEVYLIVMNNTRCAESFGSTYNQSEFICTSGTGPVGGCNGDSGAPLVVGSSQIAILSFTGADGCAHEEPTGYTRISRFRQWIDENAEL</sequence>
<dbReference type="PRINTS" id="PR00722">
    <property type="entry name" value="CHYMOTRYPSIN"/>
</dbReference>
<comment type="similarity">
    <text evidence="1">Belongs to the peptidase S1 family.</text>
</comment>
<evidence type="ECO:0000256" key="4">
    <source>
        <dbReference type="ARBA" id="ARBA00022825"/>
    </source>
</evidence>
<dbReference type="EMBL" id="JANEYG010000028">
    <property type="protein sequence ID" value="KAJ8918120.1"/>
    <property type="molecule type" value="Genomic_DNA"/>
</dbReference>
<dbReference type="PROSITE" id="PS00134">
    <property type="entry name" value="TRYPSIN_HIS"/>
    <property type="match status" value="2"/>
</dbReference>
<dbReference type="PANTHER" id="PTHR24276">
    <property type="entry name" value="POLYSERASE-RELATED"/>
    <property type="match status" value="1"/>
</dbReference>